<dbReference type="InterPro" id="IPR000524">
    <property type="entry name" value="Tscrpt_reg_HTH_GntR"/>
</dbReference>
<dbReference type="PANTHER" id="PTHR43537:SF5">
    <property type="entry name" value="UXU OPERON TRANSCRIPTIONAL REGULATOR"/>
    <property type="match status" value="1"/>
</dbReference>
<dbReference type="InterPro" id="IPR008920">
    <property type="entry name" value="TF_FadR/GntR_C"/>
</dbReference>
<keyword evidence="1" id="KW-0805">Transcription regulation</keyword>
<dbReference type="Proteomes" id="UP000582837">
    <property type="component" value="Unassembled WGS sequence"/>
</dbReference>
<dbReference type="InterPro" id="IPR011711">
    <property type="entry name" value="GntR_C"/>
</dbReference>
<evidence type="ECO:0000259" key="4">
    <source>
        <dbReference type="PROSITE" id="PS50949"/>
    </source>
</evidence>
<protein>
    <submittedName>
        <fullName evidence="5">GntR family transcriptional repressor for pyruvate dehydrogenase complex</fullName>
    </submittedName>
</protein>
<evidence type="ECO:0000313" key="6">
    <source>
        <dbReference type="Proteomes" id="UP000582837"/>
    </source>
</evidence>
<dbReference type="CDD" id="cd07377">
    <property type="entry name" value="WHTH_GntR"/>
    <property type="match status" value="1"/>
</dbReference>
<dbReference type="Gene3D" id="1.20.120.530">
    <property type="entry name" value="GntR ligand-binding domain-like"/>
    <property type="match status" value="1"/>
</dbReference>
<feature type="domain" description="HTH gntR-type" evidence="4">
    <location>
        <begin position="11"/>
        <end position="79"/>
    </location>
</feature>
<dbReference type="RefSeq" id="WP_170038864.1">
    <property type="nucleotide sequence ID" value="NZ_JABDTL010000002.1"/>
</dbReference>
<comment type="caution">
    <text evidence="5">The sequence shown here is derived from an EMBL/GenBank/DDBJ whole genome shotgun (WGS) entry which is preliminary data.</text>
</comment>
<keyword evidence="2" id="KW-0238">DNA-binding</keyword>
<dbReference type="SUPFAM" id="SSF46785">
    <property type="entry name" value="Winged helix' DNA-binding domain"/>
    <property type="match status" value="1"/>
</dbReference>
<dbReference type="GO" id="GO:0003700">
    <property type="term" value="F:DNA-binding transcription factor activity"/>
    <property type="evidence" value="ECO:0007669"/>
    <property type="project" value="InterPro"/>
</dbReference>
<dbReference type="InterPro" id="IPR036390">
    <property type="entry name" value="WH_DNA-bd_sf"/>
</dbReference>
<dbReference type="AlphaFoldDB" id="A0A841H449"/>
<gene>
    <name evidence="5" type="ORF">HNQ61_004339</name>
</gene>
<proteinExistence type="predicted"/>
<sequence length="239" mass="26878">MKDALAPVMKQSLADKLAQLIWQLIQTSGYKAGDRLPTIMEMAQRFQVGHPTVREALRKLETMGTVEIRHGSGVYVTRSDDVLVLASPGYAGEVTKKLLLDLIQARIPIEVQSVALASRNATAEHLAELRSLLDNAGRSLDDDALLNRINMEFHRSIALSSGNMVLTQLLDVLRELFAEEQRLILDIFGSRRRDHEEHVEILAALEARDEALAVERMRLHLEGVHKALLRWDSEKHPVK</sequence>
<keyword evidence="5" id="KW-0670">Pyruvate</keyword>
<evidence type="ECO:0000313" key="5">
    <source>
        <dbReference type="EMBL" id="MBB6072676.1"/>
    </source>
</evidence>
<dbReference type="PANTHER" id="PTHR43537">
    <property type="entry name" value="TRANSCRIPTIONAL REGULATOR, GNTR FAMILY"/>
    <property type="match status" value="1"/>
</dbReference>
<reference evidence="5 6" key="1">
    <citation type="submission" date="2020-08" db="EMBL/GenBank/DDBJ databases">
        <title>Genomic Encyclopedia of Type Strains, Phase IV (KMG-IV): sequencing the most valuable type-strain genomes for metagenomic binning, comparative biology and taxonomic classification.</title>
        <authorList>
            <person name="Goeker M."/>
        </authorList>
    </citation>
    <scope>NUCLEOTIDE SEQUENCE [LARGE SCALE GENOMIC DNA]</scope>
    <source>
        <strain evidence="5 6">DSM 29007</strain>
    </source>
</reference>
<dbReference type="SMART" id="SM00345">
    <property type="entry name" value="HTH_GNTR"/>
    <property type="match status" value="1"/>
</dbReference>
<dbReference type="GO" id="GO:0003677">
    <property type="term" value="F:DNA binding"/>
    <property type="evidence" value="ECO:0007669"/>
    <property type="project" value="UniProtKB-KW"/>
</dbReference>
<organism evidence="5 6">
    <name type="scientific">Longimicrobium terrae</name>
    <dbReference type="NCBI Taxonomy" id="1639882"/>
    <lineage>
        <taxon>Bacteria</taxon>
        <taxon>Pseudomonadati</taxon>
        <taxon>Gemmatimonadota</taxon>
        <taxon>Longimicrobiia</taxon>
        <taxon>Longimicrobiales</taxon>
        <taxon>Longimicrobiaceae</taxon>
        <taxon>Longimicrobium</taxon>
    </lineage>
</organism>
<name>A0A841H449_9BACT</name>
<dbReference type="SMART" id="SM00895">
    <property type="entry name" value="FCD"/>
    <property type="match status" value="1"/>
</dbReference>
<evidence type="ECO:0000256" key="1">
    <source>
        <dbReference type="ARBA" id="ARBA00023015"/>
    </source>
</evidence>
<keyword evidence="3" id="KW-0804">Transcription</keyword>
<dbReference type="SUPFAM" id="SSF48008">
    <property type="entry name" value="GntR ligand-binding domain-like"/>
    <property type="match status" value="1"/>
</dbReference>
<dbReference type="InterPro" id="IPR036388">
    <property type="entry name" value="WH-like_DNA-bd_sf"/>
</dbReference>
<dbReference type="Pfam" id="PF00392">
    <property type="entry name" value="GntR"/>
    <property type="match status" value="1"/>
</dbReference>
<accession>A0A841H449</accession>
<dbReference type="Pfam" id="PF07729">
    <property type="entry name" value="FCD"/>
    <property type="match status" value="1"/>
</dbReference>
<dbReference type="EMBL" id="JACHIA010000017">
    <property type="protein sequence ID" value="MBB6072676.1"/>
    <property type="molecule type" value="Genomic_DNA"/>
</dbReference>
<dbReference type="Gene3D" id="1.10.10.10">
    <property type="entry name" value="Winged helix-like DNA-binding domain superfamily/Winged helix DNA-binding domain"/>
    <property type="match status" value="1"/>
</dbReference>
<dbReference type="PROSITE" id="PS50949">
    <property type="entry name" value="HTH_GNTR"/>
    <property type="match status" value="1"/>
</dbReference>
<evidence type="ECO:0000256" key="3">
    <source>
        <dbReference type="ARBA" id="ARBA00023163"/>
    </source>
</evidence>
<keyword evidence="6" id="KW-1185">Reference proteome</keyword>
<evidence type="ECO:0000256" key="2">
    <source>
        <dbReference type="ARBA" id="ARBA00023125"/>
    </source>
</evidence>